<proteinExistence type="predicted"/>
<evidence type="ECO:0000313" key="2">
    <source>
        <dbReference type="EMBL" id="KAK8375418.1"/>
    </source>
</evidence>
<reference evidence="2 3" key="1">
    <citation type="submission" date="2023-03" db="EMBL/GenBank/DDBJ databases">
        <title>High-quality genome of Scylla paramamosain provides insights in environmental adaptation.</title>
        <authorList>
            <person name="Zhang L."/>
        </authorList>
    </citation>
    <scope>NUCLEOTIDE SEQUENCE [LARGE SCALE GENOMIC DNA]</scope>
    <source>
        <strain evidence="2">LZ_2023a</strain>
        <tissue evidence="2">Muscle</tissue>
    </source>
</reference>
<evidence type="ECO:0000256" key="1">
    <source>
        <dbReference type="SAM" id="MobiDB-lite"/>
    </source>
</evidence>
<keyword evidence="3" id="KW-1185">Reference proteome</keyword>
<comment type="caution">
    <text evidence="2">The sequence shown here is derived from an EMBL/GenBank/DDBJ whole genome shotgun (WGS) entry which is preliminary data.</text>
</comment>
<sequence length="150" mass="17047">MGLYLSSFITIDGNSSRRDQTHSSTIRPCPSPPILPFHPIASPPRLASQFLPLAVNESSAIHHHTAHHTPPQLRRPRNERRPKANIYHALRSASEEGRDACFRLPDTFFLHQAPSSITREARVRKLSNIRTVYEYGKCCFDVISCHPEKQ</sequence>
<evidence type="ECO:0000313" key="3">
    <source>
        <dbReference type="Proteomes" id="UP001487740"/>
    </source>
</evidence>
<gene>
    <name evidence="2" type="ORF">O3P69_008337</name>
</gene>
<feature type="region of interest" description="Disordered" evidence="1">
    <location>
        <begin position="14"/>
        <end position="33"/>
    </location>
</feature>
<organism evidence="2 3">
    <name type="scientific">Scylla paramamosain</name>
    <name type="common">Mud crab</name>
    <dbReference type="NCBI Taxonomy" id="85552"/>
    <lineage>
        <taxon>Eukaryota</taxon>
        <taxon>Metazoa</taxon>
        <taxon>Ecdysozoa</taxon>
        <taxon>Arthropoda</taxon>
        <taxon>Crustacea</taxon>
        <taxon>Multicrustacea</taxon>
        <taxon>Malacostraca</taxon>
        <taxon>Eumalacostraca</taxon>
        <taxon>Eucarida</taxon>
        <taxon>Decapoda</taxon>
        <taxon>Pleocyemata</taxon>
        <taxon>Brachyura</taxon>
        <taxon>Eubrachyura</taxon>
        <taxon>Portunoidea</taxon>
        <taxon>Portunidae</taxon>
        <taxon>Portuninae</taxon>
        <taxon>Scylla</taxon>
    </lineage>
</organism>
<name>A0AAW0SJA0_SCYPA</name>
<accession>A0AAW0SJA0</accession>
<protein>
    <submittedName>
        <fullName evidence="2">Uncharacterized protein</fullName>
    </submittedName>
</protein>
<dbReference type="Proteomes" id="UP001487740">
    <property type="component" value="Unassembled WGS sequence"/>
</dbReference>
<dbReference type="EMBL" id="JARAKH010000049">
    <property type="protein sequence ID" value="KAK8375418.1"/>
    <property type="molecule type" value="Genomic_DNA"/>
</dbReference>
<dbReference type="AlphaFoldDB" id="A0AAW0SJA0"/>